<dbReference type="RefSeq" id="WP_129619148.1">
    <property type="nucleotide sequence ID" value="NZ_LR214940.1"/>
</dbReference>
<feature type="signal peptide" evidence="1">
    <location>
        <begin position="1"/>
        <end position="20"/>
    </location>
</feature>
<protein>
    <submittedName>
        <fullName evidence="2">Uncharacterized protein</fullName>
    </submittedName>
</protein>
<dbReference type="EMBL" id="LR214940">
    <property type="protein sequence ID" value="VEU55748.1"/>
    <property type="molecule type" value="Genomic_DNA"/>
</dbReference>
<reference evidence="2 3" key="1">
    <citation type="submission" date="2019-01" db="EMBL/GenBank/DDBJ databases">
        <authorList>
            <consortium name="Pathogen Informatics"/>
        </authorList>
    </citation>
    <scope>NUCLEOTIDE SEQUENCE [LARGE SCALE GENOMIC DNA]</scope>
    <source>
        <strain evidence="2 3">NCTC10112</strain>
    </source>
</reference>
<proteinExistence type="predicted"/>
<keyword evidence="3" id="KW-1185">Reference proteome</keyword>
<evidence type="ECO:0000313" key="2">
    <source>
        <dbReference type="EMBL" id="VEU55748.1"/>
    </source>
</evidence>
<dbReference type="OrthoDB" id="9801679at2"/>
<gene>
    <name evidence="2" type="ORF">NCTC10112_00394</name>
</gene>
<evidence type="ECO:0000256" key="1">
    <source>
        <dbReference type="SAM" id="SignalP"/>
    </source>
</evidence>
<feature type="chain" id="PRO_5019149598" evidence="1">
    <location>
        <begin position="21"/>
        <end position="151"/>
    </location>
</feature>
<accession>A0A448ZWW1</accession>
<name>A0A448ZWW1_METOS</name>
<sequence>MQKKFYLLTMTLLPTLPLVAAKCKTTILNNVKLNSSQIENIRKKFRFELTNAGINKYNDGSGKGKEEIKKLLFDKQEQYKSNIQKIKFDQELRKYVIIDFMDVNNLPLGHELKLRIVTDRELPVIRWTVSCAQFGIENPNGVAEEVLLEVS</sequence>
<keyword evidence="1" id="KW-0732">Signal</keyword>
<organism evidence="2 3">
    <name type="scientific">Metamycoplasma orale</name>
    <name type="common">Mycoplasma orale</name>
    <dbReference type="NCBI Taxonomy" id="2121"/>
    <lineage>
        <taxon>Bacteria</taxon>
        <taxon>Bacillati</taxon>
        <taxon>Mycoplasmatota</taxon>
        <taxon>Mycoplasmoidales</taxon>
        <taxon>Metamycoplasmataceae</taxon>
        <taxon>Metamycoplasma</taxon>
    </lineage>
</organism>
<dbReference type="Proteomes" id="UP000290482">
    <property type="component" value="Chromosome"/>
</dbReference>
<dbReference type="KEGG" id="mob:NCTC10112_00394"/>
<evidence type="ECO:0000313" key="3">
    <source>
        <dbReference type="Proteomes" id="UP000290482"/>
    </source>
</evidence>
<dbReference type="AlphaFoldDB" id="A0A448ZWW1"/>